<dbReference type="RefSeq" id="WP_114295776.1">
    <property type="nucleotide sequence ID" value="NZ_QPJT01000001.1"/>
</dbReference>
<comment type="similarity">
    <text evidence="1">Belongs to the MecA family.</text>
</comment>
<proteinExistence type="inferred from homology"/>
<comment type="caution">
    <text evidence="2">The sequence shown here is derived from an EMBL/GenBank/DDBJ whole genome shotgun (WGS) entry which is preliminary data.</text>
</comment>
<protein>
    <submittedName>
        <fullName evidence="2">Adapter protein MecA 1/2</fullName>
    </submittedName>
</protein>
<evidence type="ECO:0000313" key="2">
    <source>
        <dbReference type="EMBL" id="RCX20815.1"/>
    </source>
</evidence>
<dbReference type="AlphaFoldDB" id="A0A369BHS3"/>
<evidence type="ECO:0000256" key="1">
    <source>
        <dbReference type="ARBA" id="ARBA00005397"/>
    </source>
</evidence>
<dbReference type="Proteomes" id="UP000253034">
    <property type="component" value="Unassembled WGS sequence"/>
</dbReference>
<keyword evidence="3" id="KW-1185">Reference proteome</keyword>
<dbReference type="Pfam" id="PF05389">
    <property type="entry name" value="MecA"/>
    <property type="match status" value="1"/>
</dbReference>
<dbReference type="InterPro" id="IPR008681">
    <property type="entry name" value="Neg-reg_MecA"/>
</dbReference>
<dbReference type="PANTHER" id="PTHR39161">
    <property type="entry name" value="ADAPTER PROTEIN MECA"/>
    <property type="match status" value="1"/>
</dbReference>
<dbReference type="PANTHER" id="PTHR39161:SF1">
    <property type="entry name" value="ADAPTER PROTEIN MECA 1"/>
    <property type="match status" value="1"/>
</dbReference>
<dbReference type="EMBL" id="QPJT01000001">
    <property type="protein sequence ID" value="RCX20815.1"/>
    <property type="molecule type" value="Genomic_DNA"/>
</dbReference>
<dbReference type="OrthoDB" id="2085234at2"/>
<accession>A0A369BHS3</accession>
<reference evidence="2 3" key="1">
    <citation type="submission" date="2018-07" db="EMBL/GenBank/DDBJ databases">
        <title>Genomic Encyclopedia of Type Strains, Phase IV (KMG-IV): sequencing the most valuable type-strain genomes for metagenomic binning, comparative biology and taxonomic classification.</title>
        <authorList>
            <person name="Goeker M."/>
        </authorList>
    </citation>
    <scope>NUCLEOTIDE SEQUENCE [LARGE SCALE GENOMIC DNA]</scope>
    <source>
        <strain evidence="2 3">DSM 27016</strain>
    </source>
</reference>
<gene>
    <name evidence="2" type="ORF">DFR58_10117</name>
</gene>
<dbReference type="InterPro" id="IPR038471">
    <property type="entry name" value="MecA_C_sf"/>
</dbReference>
<name>A0A369BHS3_9FIRM</name>
<sequence length="208" mass="24191">MKIEKISDSEIKITISLSDLEERNIDLTSLNYNSPAAQELFWDMMEQAEVQFGFNTTDSQLYIEALPDSDEGFVVTITKGDQDGDFESIQKYIKNRFRKNELKVKRKNRRVYSTLLVYSFDSFDDLCSLSKKVSSMYSGESSLYKYKNAYYLMLTRSNFTVTNTKMFEVIISEYGNKVSNASFYEGFLNEYGTKLIEYNAVEILSNYF</sequence>
<organism evidence="2 3">
    <name type="scientific">Anaerobacterium chartisolvens</name>
    <dbReference type="NCBI Taxonomy" id="1297424"/>
    <lineage>
        <taxon>Bacteria</taxon>
        <taxon>Bacillati</taxon>
        <taxon>Bacillota</taxon>
        <taxon>Clostridia</taxon>
        <taxon>Eubacteriales</taxon>
        <taxon>Oscillospiraceae</taxon>
        <taxon>Anaerobacterium</taxon>
    </lineage>
</organism>
<evidence type="ECO:0000313" key="3">
    <source>
        <dbReference type="Proteomes" id="UP000253034"/>
    </source>
</evidence>
<dbReference type="Gene3D" id="3.30.70.1950">
    <property type="match status" value="1"/>
</dbReference>